<reference evidence="1 2" key="1">
    <citation type="submission" date="2015-04" db="EMBL/GenBank/DDBJ databases">
        <authorList>
            <person name="Syromyatnikov M.Y."/>
            <person name="Popov V.N."/>
        </authorList>
    </citation>
    <scope>NUCLEOTIDE SEQUENCE [LARGE SCALE GENOMIC DNA]</scope>
</reference>
<dbReference type="EMBL" id="CVRI01000043">
    <property type="protein sequence ID" value="CRK96370.1"/>
    <property type="molecule type" value="Genomic_DNA"/>
</dbReference>
<evidence type="ECO:0000313" key="1">
    <source>
        <dbReference type="EMBL" id="CRK96370.1"/>
    </source>
</evidence>
<name>A0A1J1I9F9_9DIPT</name>
<dbReference type="Proteomes" id="UP000183832">
    <property type="component" value="Unassembled WGS sequence"/>
</dbReference>
<organism evidence="1 2">
    <name type="scientific">Clunio marinus</name>
    <dbReference type="NCBI Taxonomy" id="568069"/>
    <lineage>
        <taxon>Eukaryota</taxon>
        <taxon>Metazoa</taxon>
        <taxon>Ecdysozoa</taxon>
        <taxon>Arthropoda</taxon>
        <taxon>Hexapoda</taxon>
        <taxon>Insecta</taxon>
        <taxon>Pterygota</taxon>
        <taxon>Neoptera</taxon>
        <taxon>Endopterygota</taxon>
        <taxon>Diptera</taxon>
        <taxon>Nematocera</taxon>
        <taxon>Chironomoidea</taxon>
        <taxon>Chironomidae</taxon>
        <taxon>Clunio</taxon>
    </lineage>
</organism>
<sequence length="67" mass="7931">MNSSKVYARRQILATLQSEKSHKMQTNNEAEKKTFTSCLAYILIIYLHSCYLEIKKQNLRTENYSKK</sequence>
<evidence type="ECO:0000313" key="2">
    <source>
        <dbReference type="Proteomes" id="UP000183832"/>
    </source>
</evidence>
<dbReference type="AlphaFoldDB" id="A0A1J1I9F9"/>
<proteinExistence type="predicted"/>
<accession>A0A1J1I9F9</accession>
<gene>
    <name evidence="1" type="ORF">CLUMA_CG009787</name>
</gene>
<keyword evidence="2" id="KW-1185">Reference proteome</keyword>
<protein>
    <submittedName>
        <fullName evidence="1">CLUMA_CG009787, isoform A</fullName>
    </submittedName>
</protein>